<feature type="transmembrane region" description="Helical" evidence="4">
    <location>
        <begin position="33"/>
        <end position="53"/>
    </location>
</feature>
<dbReference type="SUPFAM" id="SSF46689">
    <property type="entry name" value="Homeodomain-like"/>
    <property type="match status" value="1"/>
</dbReference>
<feature type="transmembrane region" description="Helical" evidence="4">
    <location>
        <begin position="192"/>
        <end position="214"/>
    </location>
</feature>
<proteinExistence type="predicted"/>
<dbReference type="InterPro" id="IPR018060">
    <property type="entry name" value="HTH_AraC"/>
</dbReference>
<evidence type="ECO:0000259" key="5">
    <source>
        <dbReference type="PROSITE" id="PS01124"/>
    </source>
</evidence>
<keyword evidence="1" id="KW-0805">Transcription regulation</keyword>
<evidence type="ECO:0000256" key="4">
    <source>
        <dbReference type="SAM" id="Phobius"/>
    </source>
</evidence>
<dbReference type="PROSITE" id="PS01124">
    <property type="entry name" value="HTH_ARAC_FAMILY_2"/>
    <property type="match status" value="1"/>
</dbReference>
<dbReference type="OrthoDB" id="345413at2"/>
<keyword evidence="4" id="KW-0472">Membrane</keyword>
<keyword evidence="4" id="KW-1133">Transmembrane helix</keyword>
<gene>
    <name evidence="6" type="ORF">CWI78_12395</name>
</gene>
<name>A0A432YSX0_9GAMM</name>
<dbReference type="InterPro" id="IPR016981">
    <property type="entry name" value="Tscrpt_reg_031684_prd"/>
</dbReference>
<dbReference type="RefSeq" id="WP_126783111.1">
    <property type="nucleotide sequence ID" value="NZ_PIQC01000010.1"/>
</dbReference>
<dbReference type="Gene3D" id="1.10.10.60">
    <property type="entry name" value="Homeodomain-like"/>
    <property type="match status" value="2"/>
</dbReference>
<dbReference type="PANTHER" id="PTHR43280:SF29">
    <property type="entry name" value="ARAC-FAMILY TRANSCRIPTIONAL REGULATOR"/>
    <property type="match status" value="1"/>
</dbReference>
<keyword evidence="3" id="KW-0804">Transcription</keyword>
<accession>A0A432YSX0</accession>
<evidence type="ECO:0000256" key="2">
    <source>
        <dbReference type="ARBA" id="ARBA00023125"/>
    </source>
</evidence>
<feature type="transmembrane region" description="Helical" evidence="4">
    <location>
        <begin position="6"/>
        <end position="24"/>
    </location>
</feature>
<protein>
    <submittedName>
        <fullName evidence="6">AraC family transcriptional regulator</fullName>
    </submittedName>
</protein>
<keyword evidence="4" id="KW-0812">Transmembrane</keyword>
<feature type="transmembrane region" description="Helical" evidence="4">
    <location>
        <begin position="121"/>
        <end position="143"/>
    </location>
</feature>
<keyword evidence="2" id="KW-0238">DNA-binding</keyword>
<keyword evidence="7" id="KW-1185">Reference proteome</keyword>
<evidence type="ECO:0000256" key="1">
    <source>
        <dbReference type="ARBA" id="ARBA00023015"/>
    </source>
</evidence>
<dbReference type="GO" id="GO:0003700">
    <property type="term" value="F:DNA-binding transcription factor activity"/>
    <property type="evidence" value="ECO:0007669"/>
    <property type="project" value="InterPro"/>
</dbReference>
<dbReference type="PRINTS" id="PR00032">
    <property type="entry name" value="HTHARAC"/>
</dbReference>
<dbReference type="GO" id="GO:0043565">
    <property type="term" value="F:sequence-specific DNA binding"/>
    <property type="evidence" value="ECO:0007669"/>
    <property type="project" value="InterPro"/>
</dbReference>
<organism evidence="6 7">
    <name type="scientific">Idiomarina ramblicola</name>
    <dbReference type="NCBI Taxonomy" id="263724"/>
    <lineage>
        <taxon>Bacteria</taxon>
        <taxon>Pseudomonadati</taxon>
        <taxon>Pseudomonadota</taxon>
        <taxon>Gammaproteobacteria</taxon>
        <taxon>Alteromonadales</taxon>
        <taxon>Idiomarinaceae</taxon>
        <taxon>Idiomarina</taxon>
    </lineage>
</organism>
<dbReference type="PANTHER" id="PTHR43280">
    <property type="entry name" value="ARAC-FAMILY TRANSCRIPTIONAL REGULATOR"/>
    <property type="match status" value="1"/>
</dbReference>
<dbReference type="InterPro" id="IPR009057">
    <property type="entry name" value="Homeodomain-like_sf"/>
</dbReference>
<dbReference type="PIRSF" id="PIRSF031684">
    <property type="entry name" value="Txn_reg_031684_prd"/>
    <property type="match status" value="1"/>
</dbReference>
<dbReference type="Proteomes" id="UP000288058">
    <property type="component" value="Unassembled WGS sequence"/>
</dbReference>
<comment type="caution">
    <text evidence="6">The sequence shown here is derived from an EMBL/GenBank/DDBJ whole genome shotgun (WGS) entry which is preliminary data.</text>
</comment>
<evidence type="ECO:0000313" key="7">
    <source>
        <dbReference type="Proteomes" id="UP000288058"/>
    </source>
</evidence>
<dbReference type="InterPro" id="IPR020449">
    <property type="entry name" value="Tscrpt_reg_AraC-type_HTH"/>
</dbReference>
<dbReference type="EMBL" id="PIQC01000010">
    <property type="protein sequence ID" value="RUO64694.1"/>
    <property type="molecule type" value="Genomic_DNA"/>
</dbReference>
<feature type="domain" description="HTH araC/xylS-type" evidence="5">
    <location>
        <begin position="228"/>
        <end position="337"/>
    </location>
</feature>
<sequence length="343" mass="39159">MLLIDAFIRFSALGLLLLMTVLTIKDQPRSRRCTLMVATNLCLASFLLGSMPAEFALPMVWQVPFRLLDTLLLPVTWVFVLTLFHRDFRPGKLHWLTLIAVSGSMLAERAVWLGWLNELPAWWPVVIITLALCLVAHMMFVTLKGRNDDLIEARRTYRLYFLFIISASVLVAVLVGSVWLQSAQSTINALSVWLPIFSMSLWVLKGDTSALIFYRNASYKKQLSAADKRILAELDKLMTQDRMYLEEALTIADLAKKLGVAEHKLRTLINTQTGFTNFSHYINSFRLRGVMDCFSKRENDHLPILTIALNNGFNSLPPFNRAFKKETGVTPSQFRKNLQNFRN</sequence>
<feature type="transmembrane region" description="Helical" evidence="4">
    <location>
        <begin position="65"/>
        <end position="84"/>
    </location>
</feature>
<dbReference type="AlphaFoldDB" id="A0A432YSX0"/>
<dbReference type="SMART" id="SM00342">
    <property type="entry name" value="HTH_ARAC"/>
    <property type="match status" value="1"/>
</dbReference>
<evidence type="ECO:0000256" key="3">
    <source>
        <dbReference type="ARBA" id="ARBA00023163"/>
    </source>
</evidence>
<dbReference type="Pfam" id="PF12833">
    <property type="entry name" value="HTH_18"/>
    <property type="match status" value="1"/>
</dbReference>
<reference evidence="7" key="1">
    <citation type="journal article" date="2018" name="Front. Microbiol.">
        <title>Genome-Based Analysis Reveals the Taxonomy and Diversity of the Family Idiomarinaceae.</title>
        <authorList>
            <person name="Liu Y."/>
            <person name="Lai Q."/>
            <person name="Shao Z."/>
        </authorList>
    </citation>
    <scope>NUCLEOTIDE SEQUENCE [LARGE SCALE GENOMIC DNA]</scope>
    <source>
        <strain evidence="7">R22</strain>
    </source>
</reference>
<evidence type="ECO:0000313" key="6">
    <source>
        <dbReference type="EMBL" id="RUO64694.1"/>
    </source>
</evidence>
<feature type="transmembrane region" description="Helical" evidence="4">
    <location>
        <begin position="159"/>
        <end position="180"/>
    </location>
</feature>